<sequence length="212" mass="22419">MSAPALPALAVMQCWLHIGWALVLAGGAAGLLARLPVPRWVRLSVPAVLGLWALWPGELSAAYGLGLAFQAPSGVLALLSAWWGWTALRQVPPAGVTAHGARAFRGETALVLAGIVAGWVLLLDTFAQLPWSVYPLGFGPAALAVVLAMALAPLLQAGAMRRGTAWLVPAALLLFAVFRIPSGNLWDAVLDPWLWLVLHIVAVRGWVRRKGA</sequence>
<evidence type="ECO:0000313" key="2">
    <source>
        <dbReference type="EMBL" id="MDT7519572.1"/>
    </source>
</evidence>
<organism evidence="2 3">
    <name type="scientific">Rhodoferax potami</name>
    <dbReference type="NCBI Taxonomy" id="3068338"/>
    <lineage>
        <taxon>Bacteria</taxon>
        <taxon>Pseudomonadati</taxon>
        <taxon>Pseudomonadota</taxon>
        <taxon>Betaproteobacteria</taxon>
        <taxon>Burkholderiales</taxon>
        <taxon>Comamonadaceae</taxon>
        <taxon>Rhodoferax</taxon>
    </lineage>
</organism>
<proteinExistence type="predicted"/>
<dbReference type="Proteomes" id="UP001321700">
    <property type="component" value="Unassembled WGS sequence"/>
</dbReference>
<reference evidence="2 3" key="1">
    <citation type="submission" date="2023-08" db="EMBL/GenBank/DDBJ databases">
        <title>Rhodoferax potami sp. nov. and Rhodoferax mekongensis sp. nov., isolated from the Mekong River in Thailand.</title>
        <authorList>
            <person name="Kitikhun S."/>
            <person name="Charoenyingcharoen P."/>
            <person name="Siriarchawattana P."/>
            <person name="Likhitrattanapisal S."/>
            <person name="Nilsakha T."/>
            <person name="Chanpet A."/>
            <person name="Rattanawaree P."/>
            <person name="Ingsriswang S."/>
        </authorList>
    </citation>
    <scope>NUCLEOTIDE SEQUENCE [LARGE SCALE GENOMIC DNA]</scope>
    <source>
        <strain evidence="2 3">TBRC 17660</strain>
    </source>
</reference>
<feature type="transmembrane region" description="Helical" evidence="1">
    <location>
        <begin position="164"/>
        <end position="182"/>
    </location>
</feature>
<accession>A0ABU3KQQ7</accession>
<feature type="transmembrane region" description="Helical" evidence="1">
    <location>
        <begin position="67"/>
        <end position="88"/>
    </location>
</feature>
<keyword evidence="1" id="KW-0812">Transmembrane</keyword>
<dbReference type="RefSeq" id="WP_313875246.1">
    <property type="nucleotide sequence ID" value="NZ_JAVBIK010000001.1"/>
</dbReference>
<feature type="transmembrane region" description="Helical" evidence="1">
    <location>
        <begin position="188"/>
        <end position="207"/>
    </location>
</feature>
<dbReference type="EMBL" id="JAVBIK010000001">
    <property type="protein sequence ID" value="MDT7519572.1"/>
    <property type="molecule type" value="Genomic_DNA"/>
</dbReference>
<keyword evidence="3" id="KW-1185">Reference proteome</keyword>
<feature type="transmembrane region" description="Helical" evidence="1">
    <location>
        <begin position="40"/>
        <end position="55"/>
    </location>
</feature>
<feature type="transmembrane region" description="Helical" evidence="1">
    <location>
        <begin position="109"/>
        <end position="127"/>
    </location>
</feature>
<keyword evidence="1" id="KW-1133">Transmembrane helix</keyword>
<evidence type="ECO:0000256" key="1">
    <source>
        <dbReference type="SAM" id="Phobius"/>
    </source>
</evidence>
<protein>
    <submittedName>
        <fullName evidence="2">Uncharacterized protein</fullName>
    </submittedName>
</protein>
<name>A0ABU3KQQ7_9BURK</name>
<keyword evidence="1" id="KW-0472">Membrane</keyword>
<gene>
    <name evidence="2" type="ORF">RAE19_12770</name>
</gene>
<evidence type="ECO:0000313" key="3">
    <source>
        <dbReference type="Proteomes" id="UP001321700"/>
    </source>
</evidence>
<feature type="transmembrane region" description="Helical" evidence="1">
    <location>
        <begin position="6"/>
        <end position="33"/>
    </location>
</feature>
<feature type="transmembrane region" description="Helical" evidence="1">
    <location>
        <begin position="133"/>
        <end position="152"/>
    </location>
</feature>
<comment type="caution">
    <text evidence="2">The sequence shown here is derived from an EMBL/GenBank/DDBJ whole genome shotgun (WGS) entry which is preliminary data.</text>
</comment>